<comment type="caution">
    <text evidence="1">The sequence shown here is derived from an EMBL/GenBank/DDBJ whole genome shotgun (WGS) entry which is preliminary data.</text>
</comment>
<proteinExistence type="predicted"/>
<dbReference type="EMBL" id="JNBS01005031">
    <property type="protein sequence ID" value="OQR81343.1"/>
    <property type="molecule type" value="Genomic_DNA"/>
</dbReference>
<dbReference type="Proteomes" id="UP000243217">
    <property type="component" value="Unassembled WGS sequence"/>
</dbReference>
<gene>
    <name evidence="1" type="ORF">THRCLA_11817</name>
</gene>
<evidence type="ECO:0000313" key="2">
    <source>
        <dbReference type="Proteomes" id="UP000243217"/>
    </source>
</evidence>
<sequence length="229" mass="26029">MPTTSNSHSRLTTSIETSLPFVLTFKDGFNRAMAIYDEVKHLVCLISHHKLKKRYLSGHTWHSRLTWTTNCSDKSMFRIVSRDHLQGPLQVEDQLCLQSIKWPNFYVSFSSGPSTHSLGSLNLKRHIKNAVPLTAANAIHREYSLSYLRHTSNTNESVPTVYISEECYTTVLDAEGDSDIEEPVYVLTPLSTEDQPSSNTYSGRLREHEEAEMAYRADWRESLTPSCSA</sequence>
<protein>
    <submittedName>
        <fullName evidence="1">Uncharacterized protein</fullName>
    </submittedName>
</protein>
<organism evidence="1 2">
    <name type="scientific">Thraustotheca clavata</name>
    <dbReference type="NCBI Taxonomy" id="74557"/>
    <lineage>
        <taxon>Eukaryota</taxon>
        <taxon>Sar</taxon>
        <taxon>Stramenopiles</taxon>
        <taxon>Oomycota</taxon>
        <taxon>Saprolegniomycetes</taxon>
        <taxon>Saprolegniales</taxon>
        <taxon>Achlyaceae</taxon>
        <taxon>Thraustotheca</taxon>
    </lineage>
</organism>
<evidence type="ECO:0000313" key="1">
    <source>
        <dbReference type="EMBL" id="OQR81343.1"/>
    </source>
</evidence>
<name>A0A1V9Y6J7_9STRA</name>
<accession>A0A1V9Y6J7</accession>
<reference evidence="1 2" key="1">
    <citation type="journal article" date="2014" name="Genome Biol. Evol.">
        <title>The secreted proteins of Achlya hypogyna and Thraustotheca clavata identify the ancestral oomycete secretome and reveal gene acquisitions by horizontal gene transfer.</title>
        <authorList>
            <person name="Misner I."/>
            <person name="Blouin N."/>
            <person name="Leonard G."/>
            <person name="Richards T.A."/>
            <person name="Lane C.E."/>
        </authorList>
    </citation>
    <scope>NUCLEOTIDE SEQUENCE [LARGE SCALE GENOMIC DNA]</scope>
    <source>
        <strain evidence="1 2">ATCC 34112</strain>
    </source>
</reference>
<dbReference type="OrthoDB" id="75891at2759"/>
<dbReference type="AlphaFoldDB" id="A0A1V9Y6J7"/>
<keyword evidence="2" id="KW-1185">Reference proteome</keyword>